<proteinExistence type="predicted"/>
<evidence type="ECO:0000256" key="1">
    <source>
        <dbReference type="SAM" id="MobiDB-lite"/>
    </source>
</evidence>
<dbReference type="Proteomes" id="UP000694580">
    <property type="component" value="Chromosome 15"/>
</dbReference>
<dbReference type="InterPro" id="IPR009079">
    <property type="entry name" value="4_helix_cytokine-like_core"/>
</dbReference>
<dbReference type="AlphaFoldDB" id="A0AAY4ELM8"/>
<feature type="region of interest" description="Disordered" evidence="1">
    <location>
        <begin position="118"/>
        <end position="137"/>
    </location>
</feature>
<evidence type="ECO:0000313" key="3">
    <source>
        <dbReference type="Proteomes" id="UP000694580"/>
    </source>
</evidence>
<dbReference type="Ensembl" id="ENSDCDT00010068936.1">
    <property type="protein sequence ID" value="ENSDCDP00010058239.1"/>
    <property type="gene ID" value="ENSDCDG00010032818.1"/>
</dbReference>
<dbReference type="Gene3D" id="1.20.1250.10">
    <property type="match status" value="1"/>
</dbReference>
<name>A0AAY4ELM8_9TELE</name>
<reference evidence="2" key="3">
    <citation type="submission" date="2025-09" db="UniProtKB">
        <authorList>
            <consortium name="Ensembl"/>
        </authorList>
    </citation>
    <scope>IDENTIFICATION</scope>
</reference>
<organism evidence="2 3">
    <name type="scientific">Denticeps clupeoides</name>
    <name type="common">denticle herring</name>
    <dbReference type="NCBI Taxonomy" id="299321"/>
    <lineage>
        <taxon>Eukaryota</taxon>
        <taxon>Metazoa</taxon>
        <taxon>Chordata</taxon>
        <taxon>Craniata</taxon>
        <taxon>Vertebrata</taxon>
        <taxon>Euteleostomi</taxon>
        <taxon>Actinopterygii</taxon>
        <taxon>Neopterygii</taxon>
        <taxon>Teleostei</taxon>
        <taxon>Clupei</taxon>
        <taxon>Clupeiformes</taxon>
        <taxon>Denticipitoidei</taxon>
        <taxon>Denticipitidae</taxon>
        <taxon>Denticeps</taxon>
    </lineage>
</organism>
<reference evidence="2 3" key="1">
    <citation type="submission" date="2020-06" db="EMBL/GenBank/DDBJ databases">
        <authorList>
            <consortium name="Wellcome Sanger Institute Data Sharing"/>
        </authorList>
    </citation>
    <scope>NUCLEOTIDE SEQUENCE [LARGE SCALE GENOMIC DNA]</scope>
</reference>
<reference evidence="2" key="2">
    <citation type="submission" date="2025-08" db="UniProtKB">
        <authorList>
            <consortium name="Ensembl"/>
        </authorList>
    </citation>
    <scope>IDENTIFICATION</scope>
</reference>
<evidence type="ECO:0000313" key="2">
    <source>
        <dbReference type="Ensembl" id="ENSDCDP00010058239.1"/>
    </source>
</evidence>
<keyword evidence="3" id="KW-1185">Reference proteome</keyword>
<accession>A0AAY4ELM8</accession>
<protein>
    <submittedName>
        <fullName evidence="2">Uncharacterized protein</fullName>
    </submittedName>
</protein>
<sequence length="137" mass="15621">MAVGLMAPFGGLVCGLFFLAFLGYTDSTTDSIPLDMKKDIETLRRTKDDQKLLLLEMLHIYFDMFSNMQEKAKDPDARKAACELRRHVDNLINGYYICNKHLRKMLQEIRAMGKQVSSTAHGAHSENCPLHLTHHPE</sequence>